<dbReference type="SUPFAM" id="SSF50978">
    <property type="entry name" value="WD40 repeat-like"/>
    <property type="match status" value="1"/>
</dbReference>
<dbReference type="InterPro" id="IPR052254">
    <property type="entry name" value="CUL4-DDB1_E3_ligase_receptor"/>
</dbReference>
<evidence type="ECO:0008006" key="6">
    <source>
        <dbReference type="Google" id="ProtNLM"/>
    </source>
</evidence>
<dbReference type="STRING" id="329885.A0A4U0UBX9"/>
<dbReference type="Proteomes" id="UP000310066">
    <property type="component" value="Unassembled WGS sequence"/>
</dbReference>
<dbReference type="InterPro" id="IPR015943">
    <property type="entry name" value="WD40/YVTN_repeat-like_dom_sf"/>
</dbReference>
<dbReference type="PANTHER" id="PTHR44472:SF1">
    <property type="entry name" value="DDB1 AND CUL4 ASSOCIATED FACTOR 4"/>
    <property type="match status" value="1"/>
</dbReference>
<evidence type="ECO:0000256" key="3">
    <source>
        <dbReference type="SAM" id="MobiDB-lite"/>
    </source>
</evidence>
<gene>
    <name evidence="4" type="ORF">B0A54_14357</name>
</gene>
<protein>
    <recommendedName>
        <fullName evidence="6">Myocyte-specific enhancer factor 2d</fullName>
    </recommendedName>
</protein>
<evidence type="ECO:0000256" key="1">
    <source>
        <dbReference type="ARBA" id="ARBA00022574"/>
    </source>
</evidence>
<dbReference type="AlphaFoldDB" id="A0A4U0UBX9"/>
<keyword evidence="2" id="KW-0677">Repeat</keyword>
<dbReference type="PANTHER" id="PTHR44472">
    <property type="entry name" value="DDB1- AND CUL4-ASSOCIATED FACTOR 4-RELATED"/>
    <property type="match status" value="1"/>
</dbReference>
<accession>A0A4U0UBX9</accession>
<dbReference type="InterPro" id="IPR036322">
    <property type="entry name" value="WD40_repeat_dom_sf"/>
</dbReference>
<dbReference type="Gene3D" id="2.130.10.10">
    <property type="entry name" value="YVTN repeat-like/Quinoprotein amine dehydrogenase"/>
    <property type="match status" value="1"/>
</dbReference>
<organism evidence="4 5">
    <name type="scientific">Friedmanniomyces endolithicus</name>
    <dbReference type="NCBI Taxonomy" id="329885"/>
    <lineage>
        <taxon>Eukaryota</taxon>
        <taxon>Fungi</taxon>
        <taxon>Dikarya</taxon>
        <taxon>Ascomycota</taxon>
        <taxon>Pezizomycotina</taxon>
        <taxon>Dothideomycetes</taxon>
        <taxon>Dothideomycetidae</taxon>
        <taxon>Mycosphaerellales</taxon>
        <taxon>Teratosphaeriaceae</taxon>
        <taxon>Friedmanniomyces</taxon>
    </lineage>
</organism>
<feature type="compositionally biased region" description="Basic and acidic residues" evidence="3">
    <location>
        <begin position="48"/>
        <end position="58"/>
    </location>
</feature>
<comment type="caution">
    <text evidence="4">The sequence shown here is derived from an EMBL/GenBank/DDBJ whole genome shotgun (WGS) entry which is preliminary data.</text>
</comment>
<dbReference type="EMBL" id="NAJP01000088">
    <property type="protein sequence ID" value="TKA32971.1"/>
    <property type="molecule type" value="Genomic_DNA"/>
</dbReference>
<evidence type="ECO:0000313" key="4">
    <source>
        <dbReference type="EMBL" id="TKA32971.1"/>
    </source>
</evidence>
<keyword evidence="1" id="KW-0853">WD repeat</keyword>
<sequence length="437" mass="48339">MNLGQIPGYYYDAEKKKYFKVQANHVAPVNAKHAASNVGREQRKAKKQKVEDHRRGKQLEQTVHRSRIAHHALLAGTSLTREAGSDLSSGTVLEQRDSAFAHQLRPDRITIPSITDENTTSILDVQPLSNGNVGLAVSRSGRRGCSILKAPWPPEEDWVSRTQPIIAFTSGLVSLHMISEFSDTLPYVVAISQEPKSPGNVYIGDRPSVRRYSSLSYLFALGGPESSLWSSALHSSKELLAISGTDNVFIADLTKGDIVDRITSKNDNRDVAWLTGNTVAYGHYDVSLWDIRSSGTATRFPRRKTPITGIRSPNKHGVQLLVSDNKYLEIYDTRMGKSPLLSFAHVHQGPQLQFTVHDDTQLVTAVDVDNDIQTYSLRSGRPLGALRQPSGGQKTLYTKLRWLDAEPVLGDKEMVLQACQGNSVVRWSWGGKDDDEG</sequence>
<name>A0A4U0UBX9_9PEZI</name>
<dbReference type="GO" id="GO:0080008">
    <property type="term" value="C:Cul4-RING E3 ubiquitin ligase complex"/>
    <property type="evidence" value="ECO:0007669"/>
    <property type="project" value="TreeGrafter"/>
</dbReference>
<reference evidence="4 5" key="1">
    <citation type="submission" date="2017-03" db="EMBL/GenBank/DDBJ databases">
        <title>Genomes of endolithic fungi from Antarctica.</title>
        <authorList>
            <person name="Coleine C."/>
            <person name="Masonjones S."/>
            <person name="Stajich J.E."/>
        </authorList>
    </citation>
    <scope>NUCLEOTIDE SEQUENCE [LARGE SCALE GENOMIC DNA]</scope>
    <source>
        <strain evidence="4 5">CCFEE 5311</strain>
    </source>
</reference>
<proteinExistence type="predicted"/>
<dbReference type="OrthoDB" id="128867at2759"/>
<feature type="region of interest" description="Disordered" evidence="3">
    <location>
        <begin position="32"/>
        <end position="65"/>
    </location>
</feature>
<evidence type="ECO:0000313" key="5">
    <source>
        <dbReference type="Proteomes" id="UP000310066"/>
    </source>
</evidence>
<evidence type="ECO:0000256" key="2">
    <source>
        <dbReference type="ARBA" id="ARBA00022737"/>
    </source>
</evidence>